<dbReference type="HAMAP" id="MF_00159">
    <property type="entry name" value="IspG"/>
    <property type="match status" value="1"/>
</dbReference>
<dbReference type="GO" id="GO:0141197">
    <property type="term" value="F:4-hydroxy-3-methylbut-2-enyl-diphosphate synthase activity (flavodoxin)"/>
    <property type="evidence" value="ECO:0007669"/>
    <property type="project" value="UniProtKB-EC"/>
</dbReference>
<evidence type="ECO:0000256" key="1">
    <source>
        <dbReference type="ARBA" id="ARBA00022485"/>
    </source>
</evidence>
<sequence length="350" mass="36336">MMDRTTTKQVFVGSVPVGGGAPVAIQSMTNTPTTDVSATLDQIHALHSAGCHIVRVSVYNTEAAEAFKKIRENTTVPLVADIHFDYRMALAAIAYGADKIRINPGNIGSKERVFAVVAAAKEAGIPIRVGVNAGSLQKDILKKHGGPTPQALVESAQEHIALLESAGFYDMVLSIKASDVPTTVAACTALSAQTSYAQHLGITEAGTPRFGTIKSSVGLGALLSRGIGDTIRVSLAGDPCEEIPVAKGILQSLGLASGPTVIACPTCGRTRINLVQLAEEVEAYITPIEKDITVAVMGCVVNGPGEAREADYGIAGGDGVGLIFKKGTVVKKVSEAALIPELIALIEQDQ</sequence>
<dbReference type="Proteomes" id="UP000017148">
    <property type="component" value="Unassembled WGS sequence"/>
</dbReference>
<dbReference type="PANTHER" id="PTHR30454:SF0">
    <property type="entry name" value="4-HYDROXY-3-METHYLBUT-2-EN-1-YL DIPHOSPHATE SYNTHASE (FERREDOXIN), CHLOROPLASTIC"/>
    <property type="match status" value="1"/>
</dbReference>
<gene>
    <name evidence="7" type="primary">ispG</name>
    <name evidence="10" type="ORF">CALK_1425</name>
</gene>
<dbReference type="GO" id="GO:0016114">
    <property type="term" value="P:terpenoid biosynthetic process"/>
    <property type="evidence" value="ECO:0007669"/>
    <property type="project" value="InterPro"/>
</dbReference>
<dbReference type="InterPro" id="IPR011005">
    <property type="entry name" value="Dihydropteroate_synth-like_sf"/>
</dbReference>
<dbReference type="InterPro" id="IPR045854">
    <property type="entry name" value="NO2/SO3_Rdtase_4Fe4S_sf"/>
</dbReference>
<dbReference type="GO" id="GO:0051539">
    <property type="term" value="F:4 iron, 4 sulfur cluster binding"/>
    <property type="evidence" value="ECO:0007669"/>
    <property type="project" value="UniProtKB-UniRule"/>
</dbReference>
<comment type="cofactor">
    <cofactor evidence="7">
        <name>[4Fe-4S] cluster</name>
        <dbReference type="ChEBI" id="CHEBI:49883"/>
    </cofactor>
    <text evidence="7">Binds 1 [4Fe-4S] cluster.</text>
</comment>
<keyword evidence="2 7" id="KW-0479">Metal-binding</keyword>
<evidence type="ECO:0000313" key="10">
    <source>
        <dbReference type="EMBL" id="ERP31562.1"/>
    </source>
</evidence>
<dbReference type="STRING" id="1313304.CALK_1425"/>
<dbReference type="Pfam" id="PF04551">
    <property type="entry name" value="GcpE"/>
    <property type="match status" value="1"/>
</dbReference>
<dbReference type="Pfam" id="PF26540">
    <property type="entry name" value="GcpE_C"/>
    <property type="match status" value="1"/>
</dbReference>
<accession>U7D8Y2</accession>
<dbReference type="InterPro" id="IPR058578">
    <property type="entry name" value="IspG_TIM"/>
</dbReference>
<dbReference type="NCBIfam" id="NF001540">
    <property type="entry name" value="PRK00366.1"/>
    <property type="match status" value="1"/>
</dbReference>
<keyword evidence="6 7" id="KW-0414">Isoprene biosynthesis</keyword>
<dbReference type="NCBIfam" id="TIGR00612">
    <property type="entry name" value="ispG_gcpE"/>
    <property type="match status" value="1"/>
</dbReference>
<dbReference type="PATRIC" id="fig|1313304.3.peg.1359"/>
<dbReference type="eggNOG" id="COG0821">
    <property type="taxonomic scope" value="Bacteria"/>
</dbReference>
<dbReference type="GO" id="GO:0005506">
    <property type="term" value="F:iron ion binding"/>
    <property type="evidence" value="ECO:0007669"/>
    <property type="project" value="InterPro"/>
</dbReference>
<comment type="pathway">
    <text evidence="7">Isoprenoid biosynthesis; isopentenyl diphosphate biosynthesis via DXP pathway; isopentenyl diphosphate from 1-deoxy-D-xylulose 5-phosphate: step 5/6.</text>
</comment>
<feature type="binding site" evidence="7">
    <location>
        <position position="267"/>
    </location>
    <ligand>
        <name>[4Fe-4S] cluster</name>
        <dbReference type="ChEBI" id="CHEBI:49883"/>
    </ligand>
</feature>
<dbReference type="Gene3D" id="3.30.413.10">
    <property type="entry name" value="Sulfite Reductase Hemoprotein, domain 1"/>
    <property type="match status" value="1"/>
</dbReference>
<protein>
    <recommendedName>
        <fullName evidence="7">4-hydroxy-3-methylbut-2-en-1-yl diphosphate synthase (flavodoxin)</fullName>
        <ecNumber evidence="7">1.17.7.3</ecNumber>
    </recommendedName>
    <alternativeName>
        <fullName evidence="7">1-hydroxy-2-methyl-2-(E)-butenyl 4-diphosphate synthase</fullName>
    </alternativeName>
</protein>
<dbReference type="AlphaFoldDB" id="U7D8Y2"/>
<dbReference type="SUPFAM" id="SSF56014">
    <property type="entry name" value="Nitrite and sulphite reductase 4Fe-4S domain-like"/>
    <property type="match status" value="1"/>
</dbReference>
<evidence type="ECO:0000313" key="11">
    <source>
        <dbReference type="Proteomes" id="UP000017148"/>
    </source>
</evidence>
<dbReference type="Gene3D" id="3.20.20.20">
    <property type="entry name" value="Dihydropteroate synthase-like"/>
    <property type="match status" value="1"/>
</dbReference>
<organism evidence="10 11">
    <name type="scientific">Chitinivibrio alkaliphilus ACht1</name>
    <dbReference type="NCBI Taxonomy" id="1313304"/>
    <lineage>
        <taxon>Bacteria</taxon>
        <taxon>Pseudomonadati</taxon>
        <taxon>Fibrobacterota</taxon>
        <taxon>Chitinivibrionia</taxon>
        <taxon>Chitinivibrionales</taxon>
        <taxon>Chitinivibrionaceae</taxon>
        <taxon>Chitinivibrio</taxon>
    </lineage>
</organism>
<dbReference type="EMBL" id="ASJR01000011">
    <property type="protein sequence ID" value="ERP31562.1"/>
    <property type="molecule type" value="Genomic_DNA"/>
</dbReference>
<keyword evidence="3 7" id="KW-0560">Oxidoreductase</keyword>
<dbReference type="SUPFAM" id="SSF51717">
    <property type="entry name" value="Dihydropteroate synthetase-like"/>
    <property type="match status" value="1"/>
</dbReference>
<evidence type="ECO:0000256" key="7">
    <source>
        <dbReference type="HAMAP-Rule" id="MF_00159"/>
    </source>
</evidence>
<dbReference type="FunFam" id="3.20.20.20:FF:000001">
    <property type="entry name" value="4-hydroxy-3-methylbut-2-en-1-yl diphosphate synthase (flavodoxin)"/>
    <property type="match status" value="1"/>
</dbReference>
<evidence type="ECO:0000259" key="9">
    <source>
        <dbReference type="Pfam" id="PF26540"/>
    </source>
</evidence>
<evidence type="ECO:0000256" key="2">
    <source>
        <dbReference type="ARBA" id="ARBA00022723"/>
    </source>
</evidence>
<dbReference type="EC" id="1.17.7.3" evidence="7"/>
<evidence type="ECO:0000259" key="8">
    <source>
        <dbReference type="Pfam" id="PF04551"/>
    </source>
</evidence>
<dbReference type="GO" id="GO:0046429">
    <property type="term" value="F:4-hydroxy-3-methylbut-2-en-1-yl diphosphate synthase activity (ferredoxin)"/>
    <property type="evidence" value="ECO:0007669"/>
    <property type="project" value="UniProtKB-UniRule"/>
</dbReference>
<comment type="catalytic activity">
    <reaction evidence="7">
        <text>(2E)-4-hydroxy-3-methylbut-2-enyl diphosphate + oxidized [flavodoxin] + H2O + 2 H(+) = 2-C-methyl-D-erythritol 2,4-cyclic diphosphate + reduced [flavodoxin]</text>
        <dbReference type="Rhea" id="RHEA:43604"/>
        <dbReference type="Rhea" id="RHEA-COMP:10622"/>
        <dbReference type="Rhea" id="RHEA-COMP:10623"/>
        <dbReference type="ChEBI" id="CHEBI:15377"/>
        <dbReference type="ChEBI" id="CHEBI:15378"/>
        <dbReference type="ChEBI" id="CHEBI:57618"/>
        <dbReference type="ChEBI" id="CHEBI:58210"/>
        <dbReference type="ChEBI" id="CHEBI:58483"/>
        <dbReference type="ChEBI" id="CHEBI:128753"/>
        <dbReference type="EC" id="1.17.7.3"/>
    </reaction>
</comment>
<feature type="domain" description="IspG C-terminal" evidence="9">
    <location>
        <begin position="261"/>
        <end position="347"/>
    </location>
</feature>
<evidence type="ECO:0000256" key="4">
    <source>
        <dbReference type="ARBA" id="ARBA00023004"/>
    </source>
</evidence>
<comment type="similarity">
    <text evidence="7">Belongs to the IspG family.</text>
</comment>
<proteinExistence type="inferred from homology"/>
<evidence type="ECO:0000256" key="6">
    <source>
        <dbReference type="ARBA" id="ARBA00023229"/>
    </source>
</evidence>
<keyword evidence="4 7" id="KW-0408">Iron</keyword>
<dbReference type="InterPro" id="IPR016425">
    <property type="entry name" value="IspG_bac"/>
</dbReference>
<dbReference type="UniPathway" id="UPA00056">
    <property type="reaction ID" value="UER00096"/>
</dbReference>
<reference evidence="10 11" key="1">
    <citation type="journal article" date="2013" name="Environ. Microbiol.">
        <title>Genome analysis of Chitinivibrio alkaliphilus gen. nov., sp. nov., a novel extremely haloalkaliphilic anaerobic chitinolytic bacterium from the candidate phylum Termite Group 3.</title>
        <authorList>
            <person name="Sorokin D.Y."/>
            <person name="Gumerov V.M."/>
            <person name="Rakitin A.L."/>
            <person name="Beletsky A.V."/>
            <person name="Damste J.S."/>
            <person name="Muyzer G."/>
            <person name="Mardanov A.V."/>
            <person name="Ravin N.V."/>
        </authorList>
    </citation>
    <scope>NUCLEOTIDE SEQUENCE [LARGE SCALE GENOMIC DNA]</scope>
    <source>
        <strain evidence="10 11">ACht1</strain>
    </source>
</reference>
<dbReference type="PANTHER" id="PTHR30454">
    <property type="entry name" value="4-HYDROXY-3-METHYLBUT-2-EN-1-YL DIPHOSPHATE SYNTHASE"/>
    <property type="match status" value="1"/>
</dbReference>
<name>U7D8Y2_9BACT</name>
<feature type="binding site" evidence="7">
    <location>
        <position position="299"/>
    </location>
    <ligand>
        <name>[4Fe-4S] cluster</name>
        <dbReference type="ChEBI" id="CHEBI:49883"/>
    </ligand>
</feature>
<keyword evidence="5 7" id="KW-0411">Iron-sulfur</keyword>
<feature type="domain" description="IspG TIM-barrel" evidence="8">
    <location>
        <begin position="7"/>
        <end position="247"/>
    </location>
</feature>
<dbReference type="RefSeq" id="WP_022636881.1">
    <property type="nucleotide sequence ID" value="NZ_ASJR01000011.1"/>
</dbReference>
<feature type="binding site" evidence="7">
    <location>
        <position position="306"/>
    </location>
    <ligand>
        <name>[4Fe-4S] cluster</name>
        <dbReference type="ChEBI" id="CHEBI:49883"/>
    </ligand>
</feature>
<keyword evidence="11" id="KW-1185">Reference proteome</keyword>
<dbReference type="GO" id="GO:0019288">
    <property type="term" value="P:isopentenyl diphosphate biosynthetic process, methylerythritol 4-phosphate pathway"/>
    <property type="evidence" value="ECO:0007669"/>
    <property type="project" value="UniProtKB-UniRule"/>
</dbReference>
<feature type="binding site" evidence="7">
    <location>
        <position position="264"/>
    </location>
    <ligand>
        <name>[4Fe-4S] cluster</name>
        <dbReference type="ChEBI" id="CHEBI:49883"/>
    </ligand>
</feature>
<dbReference type="PIRSF" id="PIRSF004640">
    <property type="entry name" value="IspG"/>
    <property type="match status" value="1"/>
</dbReference>
<dbReference type="InterPro" id="IPR004588">
    <property type="entry name" value="IspG_bac-typ"/>
</dbReference>
<dbReference type="InterPro" id="IPR058579">
    <property type="entry name" value="IspG_C"/>
</dbReference>
<comment type="caution">
    <text evidence="10">The sequence shown here is derived from an EMBL/GenBank/DDBJ whole genome shotgun (WGS) entry which is preliminary data.</text>
</comment>
<comment type="function">
    <text evidence="7">Converts 2C-methyl-D-erythritol 2,4-cyclodiphosphate (ME-2,4cPP) into 1-hydroxy-2-methyl-2-(E)-butenyl 4-diphosphate.</text>
</comment>
<keyword evidence="1 7" id="KW-0004">4Fe-4S</keyword>
<evidence type="ECO:0000256" key="3">
    <source>
        <dbReference type="ARBA" id="ARBA00023002"/>
    </source>
</evidence>
<evidence type="ECO:0000256" key="5">
    <source>
        <dbReference type="ARBA" id="ARBA00023014"/>
    </source>
</evidence>